<evidence type="ECO:0000256" key="1">
    <source>
        <dbReference type="ARBA" id="ARBA00004193"/>
    </source>
</evidence>
<protein>
    <submittedName>
        <fullName evidence="9">BMP family protein</fullName>
    </submittedName>
</protein>
<accession>A0ABT1Z5Z6</accession>
<dbReference type="RefSeq" id="WP_258498413.1">
    <property type="nucleotide sequence ID" value="NZ_JANSKA010000001.1"/>
</dbReference>
<keyword evidence="10" id="KW-1185">Reference proteome</keyword>
<dbReference type="EMBL" id="JANSKA010000001">
    <property type="protein sequence ID" value="MCR9035619.1"/>
    <property type="molecule type" value="Genomic_DNA"/>
</dbReference>
<evidence type="ECO:0000259" key="8">
    <source>
        <dbReference type="Pfam" id="PF02608"/>
    </source>
</evidence>
<dbReference type="PANTHER" id="PTHR34296">
    <property type="entry name" value="TRANSCRIPTIONAL ACTIVATOR PROTEIN MED"/>
    <property type="match status" value="1"/>
</dbReference>
<dbReference type="PANTHER" id="PTHR34296:SF2">
    <property type="entry name" value="ABC TRANSPORTER GUANOSINE-BINDING PROTEIN NUPN"/>
    <property type="match status" value="1"/>
</dbReference>
<dbReference type="Gene3D" id="3.40.50.2300">
    <property type="match status" value="2"/>
</dbReference>
<evidence type="ECO:0000313" key="10">
    <source>
        <dbReference type="Proteomes" id="UP001204320"/>
    </source>
</evidence>
<keyword evidence="4" id="KW-0732">Signal</keyword>
<evidence type="ECO:0000256" key="6">
    <source>
        <dbReference type="ARBA" id="ARBA00023288"/>
    </source>
</evidence>
<name>A0ABT1Z5Z6_9ACTN</name>
<feature type="domain" description="ABC transporter substrate-binding protein PnrA-like" evidence="8">
    <location>
        <begin position="47"/>
        <end position="330"/>
    </location>
</feature>
<comment type="caution">
    <text evidence="9">The sequence shown here is derived from an EMBL/GenBank/DDBJ whole genome shotgun (WGS) entry which is preliminary data.</text>
</comment>
<evidence type="ECO:0000256" key="4">
    <source>
        <dbReference type="ARBA" id="ARBA00022729"/>
    </source>
</evidence>
<dbReference type="CDD" id="cd06304">
    <property type="entry name" value="PBP1_BmpA_Med_PnrA-like"/>
    <property type="match status" value="1"/>
</dbReference>
<dbReference type="SUPFAM" id="SSF53822">
    <property type="entry name" value="Periplasmic binding protein-like I"/>
    <property type="match status" value="1"/>
</dbReference>
<dbReference type="InterPro" id="IPR003760">
    <property type="entry name" value="PnrA-like"/>
</dbReference>
<evidence type="ECO:0000256" key="7">
    <source>
        <dbReference type="SAM" id="Phobius"/>
    </source>
</evidence>
<reference evidence="9 10" key="1">
    <citation type="submission" date="2022-08" db="EMBL/GenBank/DDBJ databases">
        <title>Tractidigestivibacter montrealensis type strain KD21.</title>
        <authorList>
            <person name="Diop K."/>
            <person name="Richard C."/>
            <person name="Routy B."/>
        </authorList>
    </citation>
    <scope>NUCLEOTIDE SEQUENCE [LARGE SCALE GENOMIC DNA]</scope>
    <source>
        <strain evidence="9 10">KD21</strain>
    </source>
</reference>
<dbReference type="InterPro" id="IPR050957">
    <property type="entry name" value="BMP_lipoprotein"/>
</dbReference>
<evidence type="ECO:0000256" key="2">
    <source>
        <dbReference type="ARBA" id="ARBA00008610"/>
    </source>
</evidence>
<dbReference type="InterPro" id="IPR028082">
    <property type="entry name" value="Peripla_BP_I"/>
</dbReference>
<comment type="similarity">
    <text evidence="2">Belongs to the BMP lipoprotein family.</text>
</comment>
<dbReference type="Proteomes" id="UP001204320">
    <property type="component" value="Unassembled WGS sequence"/>
</dbReference>
<feature type="transmembrane region" description="Helical" evidence="7">
    <location>
        <begin position="7"/>
        <end position="25"/>
    </location>
</feature>
<evidence type="ECO:0000256" key="5">
    <source>
        <dbReference type="ARBA" id="ARBA00023136"/>
    </source>
</evidence>
<keyword evidence="6" id="KW-0449">Lipoprotein</keyword>
<evidence type="ECO:0000256" key="3">
    <source>
        <dbReference type="ARBA" id="ARBA00022475"/>
    </source>
</evidence>
<proteinExistence type="inferred from homology"/>
<dbReference type="Pfam" id="PF02608">
    <property type="entry name" value="Bmp"/>
    <property type="match status" value="1"/>
</dbReference>
<keyword evidence="3" id="KW-1003">Cell membrane</keyword>
<evidence type="ECO:0000313" key="9">
    <source>
        <dbReference type="EMBL" id="MCR9035619.1"/>
    </source>
</evidence>
<comment type="subcellular location">
    <subcellularLocation>
        <location evidence="1">Cell membrane</location>
        <topology evidence="1">Lipid-anchor</topology>
    </subcellularLocation>
</comment>
<keyword evidence="7" id="KW-0812">Transmembrane</keyword>
<gene>
    <name evidence="9" type="ORF">NVS32_01410</name>
</gene>
<sequence length="336" mass="35564">MHGRKALVGWVSVLMAVLCVLVLPGCSQDSSSSDAASSSGDTGRTYKVAMVLSDSINDGGWGSSAYQAMCDAAEARGWETAYSENVEQSDWVTVMQNYCDQGYDLVFAPSGQFGDAVQQVAKDNPDTHFTILSSQITSDNIESMLPNLDQIGYLSGTLAGLLTKSNQVTFVGGVELDTTVAKAAAFEKTAKIVNPSCNVSVVYAGSYSDVAKGKEIAESAISSGTDVIYGDASAVDSGEREAIKNHPGVYDIAQPSDLGSSDDDVIACSIVTDNRVMIEQCLEDVETGSFGNKLVEGSLENGAIKMGTFSEKLVSKDVQDKFAEYEKQIEDGTFGE</sequence>
<organism evidence="9 10">
    <name type="scientific">Tractidigestivibacter montrealensis</name>
    <dbReference type="NCBI Taxonomy" id="2972466"/>
    <lineage>
        <taxon>Bacteria</taxon>
        <taxon>Bacillati</taxon>
        <taxon>Actinomycetota</taxon>
        <taxon>Coriobacteriia</taxon>
        <taxon>Coriobacteriales</taxon>
        <taxon>Atopobiaceae</taxon>
        <taxon>Tractidigestivibacter</taxon>
    </lineage>
</organism>
<keyword evidence="7" id="KW-1133">Transmembrane helix</keyword>
<keyword evidence="5 7" id="KW-0472">Membrane</keyword>